<dbReference type="Proteomes" id="UP001321473">
    <property type="component" value="Unassembled WGS sequence"/>
</dbReference>
<sequence length="136" mass="15086">MCATCVLSLKQLFRDGRSSVGLEVKAENAQCVYSGDESALESLQGSVFCVANRDDSLPGSQPGRHQYRIQFGKQRSHLLSSIPLFSTSARNFCAGYFGASFNVSDLFQFIGSICSRVYRGGTAMYRWQVLRRHNAN</sequence>
<dbReference type="AlphaFoldDB" id="A0AAQ4DDV8"/>
<organism evidence="1 2">
    <name type="scientific">Amblyomma americanum</name>
    <name type="common">Lone star tick</name>
    <dbReference type="NCBI Taxonomy" id="6943"/>
    <lineage>
        <taxon>Eukaryota</taxon>
        <taxon>Metazoa</taxon>
        <taxon>Ecdysozoa</taxon>
        <taxon>Arthropoda</taxon>
        <taxon>Chelicerata</taxon>
        <taxon>Arachnida</taxon>
        <taxon>Acari</taxon>
        <taxon>Parasitiformes</taxon>
        <taxon>Ixodida</taxon>
        <taxon>Ixodoidea</taxon>
        <taxon>Ixodidae</taxon>
        <taxon>Amblyomminae</taxon>
        <taxon>Amblyomma</taxon>
    </lineage>
</organism>
<evidence type="ECO:0000313" key="1">
    <source>
        <dbReference type="EMBL" id="KAK8760648.1"/>
    </source>
</evidence>
<comment type="caution">
    <text evidence="1">The sequence shown here is derived from an EMBL/GenBank/DDBJ whole genome shotgun (WGS) entry which is preliminary data.</text>
</comment>
<dbReference type="EMBL" id="JARKHS020032094">
    <property type="protein sequence ID" value="KAK8760648.1"/>
    <property type="molecule type" value="Genomic_DNA"/>
</dbReference>
<accession>A0AAQ4DDV8</accession>
<evidence type="ECO:0000313" key="2">
    <source>
        <dbReference type="Proteomes" id="UP001321473"/>
    </source>
</evidence>
<reference evidence="1 2" key="1">
    <citation type="journal article" date="2023" name="Arcadia Sci">
        <title>De novo assembly of a long-read Amblyomma americanum tick genome.</title>
        <authorList>
            <person name="Chou S."/>
            <person name="Poskanzer K.E."/>
            <person name="Rollins M."/>
            <person name="Thuy-Boun P.S."/>
        </authorList>
    </citation>
    <scope>NUCLEOTIDE SEQUENCE [LARGE SCALE GENOMIC DNA]</scope>
    <source>
        <strain evidence="1">F_SG_1</strain>
        <tissue evidence="1">Salivary glands</tissue>
    </source>
</reference>
<keyword evidence="2" id="KW-1185">Reference proteome</keyword>
<feature type="non-terminal residue" evidence="1">
    <location>
        <position position="136"/>
    </location>
</feature>
<gene>
    <name evidence="1" type="ORF">V5799_028084</name>
</gene>
<name>A0AAQ4DDV8_AMBAM</name>
<proteinExistence type="predicted"/>
<protein>
    <submittedName>
        <fullName evidence="1">Uncharacterized protein</fullName>
    </submittedName>
</protein>